<feature type="transmembrane region" description="Helical" evidence="6">
    <location>
        <begin position="165"/>
        <end position="188"/>
    </location>
</feature>
<keyword evidence="4 6" id="KW-1133">Transmembrane helix</keyword>
<dbReference type="InterPro" id="IPR047928">
    <property type="entry name" value="Perm_prefix_1"/>
</dbReference>
<evidence type="ECO:0000313" key="7">
    <source>
        <dbReference type="EMBL" id="MDQ0216105.1"/>
    </source>
</evidence>
<dbReference type="GO" id="GO:0032153">
    <property type="term" value="C:cell division site"/>
    <property type="evidence" value="ECO:0007669"/>
    <property type="project" value="TreeGrafter"/>
</dbReference>
<feature type="transmembrane region" description="Helical" evidence="6">
    <location>
        <begin position="327"/>
        <end position="348"/>
    </location>
</feature>
<evidence type="ECO:0000256" key="5">
    <source>
        <dbReference type="ARBA" id="ARBA00023136"/>
    </source>
</evidence>
<feature type="transmembrane region" description="Helical" evidence="6">
    <location>
        <begin position="138"/>
        <end position="159"/>
    </location>
</feature>
<dbReference type="InterPro" id="IPR001182">
    <property type="entry name" value="FtsW/RodA"/>
</dbReference>
<evidence type="ECO:0000256" key="6">
    <source>
        <dbReference type="SAM" id="Phobius"/>
    </source>
</evidence>
<dbReference type="PANTHER" id="PTHR30474">
    <property type="entry name" value="CELL CYCLE PROTEIN"/>
    <property type="match status" value="1"/>
</dbReference>
<dbReference type="GO" id="GO:0015648">
    <property type="term" value="F:lipid-linked peptidoglycan transporter activity"/>
    <property type="evidence" value="ECO:0007669"/>
    <property type="project" value="TreeGrafter"/>
</dbReference>
<dbReference type="Proteomes" id="UP001237207">
    <property type="component" value="Unassembled WGS sequence"/>
</dbReference>
<feature type="transmembrane region" description="Helical" evidence="6">
    <location>
        <begin position="218"/>
        <end position="233"/>
    </location>
</feature>
<evidence type="ECO:0000256" key="1">
    <source>
        <dbReference type="ARBA" id="ARBA00004141"/>
    </source>
</evidence>
<gene>
    <name evidence="7" type="ORF">J2S13_002527</name>
</gene>
<accession>A0AAJ1WJX3</accession>
<name>A0AAJ1WJX3_9BACI</name>
<feature type="transmembrane region" description="Helical" evidence="6">
    <location>
        <begin position="109"/>
        <end position="126"/>
    </location>
</feature>
<keyword evidence="2 6" id="KW-0812">Transmembrane</keyword>
<keyword evidence="7" id="KW-0131">Cell cycle</keyword>
<dbReference type="RefSeq" id="WP_307258098.1">
    <property type="nucleotide sequence ID" value="NZ_JAUSUC010000035.1"/>
</dbReference>
<evidence type="ECO:0000256" key="2">
    <source>
        <dbReference type="ARBA" id="ARBA00022692"/>
    </source>
</evidence>
<evidence type="ECO:0000256" key="3">
    <source>
        <dbReference type="ARBA" id="ARBA00022960"/>
    </source>
</evidence>
<dbReference type="AlphaFoldDB" id="A0AAJ1WJX3"/>
<dbReference type="Pfam" id="PF01098">
    <property type="entry name" value="FTSW_RODA_SPOVE"/>
    <property type="match status" value="1"/>
</dbReference>
<dbReference type="NCBIfam" id="NF038403">
    <property type="entry name" value="perm_prefix_1"/>
    <property type="match status" value="1"/>
</dbReference>
<dbReference type="GO" id="GO:0008360">
    <property type="term" value="P:regulation of cell shape"/>
    <property type="evidence" value="ECO:0007669"/>
    <property type="project" value="UniProtKB-KW"/>
</dbReference>
<keyword evidence="7" id="KW-0132">Cell division</keyword>
<organism evidence="7 8">
    <name type="scientific">Oikeobacillus pervagus</name>
    <dbReference type="NCBI Taxonomy" id="1325931"/>
    <lineage>
        <taxon>Bacteria</taxon>
        <taxon>Bacillati</taxon>
        <taxon>Bacillota</taxon>
        <taxon>Bacilli</taxon>
        <taxon>Bacillales</taxon>
        <taxon>Bacillaceae</taxon>
        <taxon>Oikeobacillus</taxon>
    </lineage>
</organism>
<feature type="transmembrane region" description="Helical" evidence="6">
    <location>
        <begin position="360"/>
        <end position="381"/>
    </location>
</feature>
<reference evidence="7" key="1">
    <citation type="submission" date="2023-07" db="EMBL/GenBank/DDBJ databases">
        <title>Genomic Encyclopedia of Type Strains, Phase IV (KMG-IV): sequencing the most valuable type-strain genomes for metagenomic binning, comparative biology and taxonomic classification.</title>
        <authorList>
            <person name="Goeker M."/>
        </authorList>
    </citation>
    <scope>NUCLEOTIDE SEQUENCE</scope>
    <source>
        <strain evidence="7">DSM 23947</strain>
    </source>
</reference>
<comment type="subcellular location">
    <subcellularLocation>
        <location evidence="1">Membrane</location>
        <topology evidence="1">Multi-pass membrane protein</topology>
    </subcellularLocation>
</comment>
<feature type="transmembrane region" description="Helical" evidence="6">
    <location>
        <begin position="195"/>
        <end position="212"/>
    </location>
</feature>
<feature type="transmembrane region" description="Helical" evidence="6">
    <location>
        <begin position="240"/>
        <end position="261"/>
    </location>
</feature>
<dbReference type="PANTHER" id="PTHR30474:SF1">
    <property type="entry name" value="PEPTIDOGLYCAN GLYCOSYLTRANSFERASE MRDB"/>
    <property type="match status" value="1"/>
</dbReference>
<dbReference type="EMBL" id="JAUSUC010000035">
    <property type="protein sequence ID" value="MDQ0216105.1"/>
    <property type="molecule type" value="Genomic_DNA"/>
</dbReference>
<feature type="transmembrane region" description="Helical" evidence="6">
    <location>
        <begin position="393"/>
        <end position="415"/>
    </location>
</feature>
<dbReference type="GO" id="GO:0051301">
    <property type="term" value="P:cell division"/>
    <property type="evidence" value="ECO:0007669"/>
    <property type="project" value="UniProtKB-KW"/>
</dbReference>
<sequence length="429" mass="49179">MKDKHSFFQTLLSNIRSREARQYVRMELENHMEHSIQSYMKQGKSREEAEIAAVEQMGEPSELGVKLNKLHKPKVDWTLLGLFAMAIGLGFVPFMVLDHGDFSMSMGSKIVSTIVGITVMFVCMLFDYRKLEDYGWYFYMVGIVILLIVFNYGFSAITINGTHYLNLLSFSFDSTIVLPFFFFAWASFLMKSMRIWQLILVFVLPLWLFLGAPSLTNATIYSFMVLFMLGWSIRKNKRAVFTLSLTICLSVIGFLLAISYGTNDYQKERWLAFLHPEAYPNSSGYMYLQLKKLLGEAEWFGKSLESGSFHLPEAHTNLVLVTLTYSLGWLFLVLIVMVLAGFSFRMIYIIKQIKDPYGQLLVVGGVILFTVSFLFNVFMIAGLAPLTGMFVPFISYGTIVTLLYSFVIGVVLSVFRRKDFFIPTMYTKR</sequence>
<feature type="transmembrane region" description="Helical" evidence="6">
    <location>
        <begin position="77"/>
        <end position="97"/>
    </location>
</feature>
<evidence type="ECO:0000256" key="4">
    <source>
        <dbReference type="ARBA" id="ARBA00022989"/>
    </source>
</evidence>
<evidence type="ECO:0000313" key="8">
    <source>
        <dbReference type="Proteomes" id="UP001237207"/>
    </source>
</evidence>
<protein>
    <submittedName>
        <fullName evidence="7">Cell division protein FtsW (Lipid II flippase)</fullName>
    </submittedName>
</protein>
<keyword evidence="5 6" id="KW-0472">Membrane</keyword>
<keyword evidence="3" id="KW-0133">Cell shape</keyword>
<keyword evidence="8" id="KW-1185">Reference proteome</keyword>
<comment type="caution">
    <text evidence="7">The sequence shown here is derived from an EMBL/GenBank/DDBJ whole genome shotgun (WGS) entry which is preliminary data.</text>
</comment>
<proteinExistence type="predicted"/>
<dbReference type="GO" id="GO:0005886">
    <property type="term" value="C:plasma membrane"/>
    <property type="evidence" value="ECO:0007669"/>
    <property type="project" value="TreeGrafter"/>
</dbReference>